<dbReference type="Gene3D" id="3.60.21.10">
    <property type="match status" value="1"/>
</dbReference>
<evidence type="ECO:0000256" key="9">
    <source>
        <dbReference type="ARBA" id="ARBA00023211"/>
    </source>
</evidence>
<feature type="domain" description="Serine/threonine specific protein phosphatases" evidence="15">
    <location>
        <begin position="501"/>
        <end position="506"/>
    </location>
</feature>
<dbReference type="InterPro" id="IPR029052">
    <property type="entry name" value="Metallo-depent_PP-like"/>
</dbReference>
<dbReference type="GO" id="GO:0046872">
    <property type="term" value="F:metal ion binding"/>
    <property type="evidence" value="ECO:0007669"/>
    <property type="project" value="UniProtKB-KW"/>
</dbReference>
<dbReference type="PANTHER" id="PTHR46422:SF7">
    <property type="entry name" value="SERINE_THREONINE-PROTEIN PHOSPHATASE BSL2-RELATED"/>
    <property type="match status" value="1"/>
</dbReference>
<keyword evidence="17" id="KW-1185">Reference proteome</keyword>
<dbReference type="PIRSF" id="PIRSF036363">
    <property type="entry name" value="PPP_BSU1"/>
    <property type="match status" value="1"/>
</dbReference>
<dbReference type="GO" id="GO:0009742">
    <property type="term" value="P:brassinosteroid mediated signaling pathway"/>
    <property type="evidence" value="ECO:0007669"/>
    <property type="project" value="InterPro"/>
</dbReference>
<comment type="catalytic activity">
    <reaction evidence="12 13">
        <text>O-phospho-L-threonyl-[protein] + H2O = L-threonyl-[protein] + phosphate</text>
        <dbReference type="Rhea" id="RHEA:47004"/>
        <dbReference type="Rhea" id="RHEA-COMP:11060"/>
        <dbReference type="Rhea" id="RHEA-COMP:11605"/>
        <dbReference type="ChEBI" id="CHEBI:15377"/>
        <dbReference type="ChEBI" id="CHEBI:30013"/>
        <dbReference type="ChEBI" id="CHEBI:43474"/>
        <dbReference type="ChEBI" id="CHEBI:61977"/>
        <dbReference type="EC" id="3.1.3.16"/>
    </reaction>
</comment>
<dbReference type="Pfam" id="PF24681">
    <property type="entry name" value="Kelch_KLHDC2_KLHL20_DRC7"/>
    <property type="match status" value="1"/>
</dbReference>
<dbReference type="EC" id="3.1.3.16" evidence="13"/>
<keyword evidence="5" id="KW-0479">Metal-binding</keyword>
<keyword evidence="10" id="KW-0539">Nucleus</keyword>
<evidence type="ECO:0000256" key="14">
    <source>
        <dbReference type="SAM" id="MobiDB-lite"/>
    </source>
</evidence>
<keyword evidence="8" id="KW-0904">Protein phosphatase</keyword>
<evidence type="ECO:0000256" key="13">
    <source>
        <dbReference type="RuleBase" id="RU004273"/>
    </source>
</evidence>
<dbReference type="Gene3D" id="2.120.10.80">
    <property type="entry name" value="Kelch-type beta propeller"/>
    <property type="match status" value="2"/>
</dbReference>
<evidence type="ECO:0000256" key="12">
    <source>
        <dbReference type="ARBA" id="ARBA00048336"/>
    </source>
</evidence>
<organism evidence="16 17">
    <name type="scientific">Stentor coeruleus</name>
    <dbReference type="NCBI Taxonomy" id="5963"/>
    <lineage>
        <taxon>Eukaryota</taxon>
        <taxon>Sar</taxon>
        <taxon>Alveolata</taxon>
        <taxon>Ciliophora</taxon>
        <taxon>Postciliodesmatophora</taxon>
        <taxon>Heterotrichea</taxon>
        <taxon>Heterotrichida</taxon>
        <taxon>Stentoridae</taxon>
        <taxon>Stentor</taxon>
    </lineage>
</organism>
<dbReference type="GO" id="GO:0004722">
    <property type="term" value="F:protein serine/threonine phosphatase activity"/>
    <property type="evidence" value="ECO:0007669"/>
    <property type="project" value="UniProtKB-EC"/>
</dbReference>
<dbReference type="Proteomes" id="UP000187209">
    <property type="component" value="Unassembled WGS sequence"/>
</dbReference>
<dbReference type="AlphaFoldDB" id="A0A1R2B3V6"/>
<dbReference type="EMBL" id="MPUH01000991">
    <property type="protein sequence ID" value="OMJ71427.1"/>
    <property type="molecule type" value="Genomic_DNA"/>
</dbReference>
<sequence>MIKMSRDQSIETFEVRGEIPQARFGHTITLVSKTKAILFGGATGDTGKYSITGDTYSLDLLNKTFTRIEATGTSPTPRAAHASTAVDSLQLVIYGGATGGGSLASDDLFLLDTRNGERSATWMIVPVVGITPGRRYGHTLVFSKPNLIIFAGNTGSETINDVWTLNVERSPFAWSKVEVNSPPPARVYHSSALCSTGSASGMMVTFGGRAVDQSALNDSWGLRKHRDGKWDWVKAPYKTSIAPTHRYQHTTLFIDSLMVVVGGRTNTVGESVPLEVYDTESSEWFRFNSVLRFRHTCISLDSTLFIHGGFEHETPNVPTGKMLKIETNRLFKENTILAPKGKVSPKSELRPLPPAPEEKKSTISIISNSSDRGNPLQNIFINHLLRPNEWNTPANARFGFRREHIFALTEECENIVKSQPIVLRLRAPIKIFGDIHGQYADLMRFFDLYGSPSEEKKSGGDLEGFDYLFLGDFVDRGSHSLETICLLMALKCKYPEHIHLIRGNHEDKWINNAFGLSDECQVRLGEDPNDPKSVFARINRMFEYLPLAAVIEDKVICLHGGIGSSLETVDQIETLSRPLEVIHEVSNDLQQLVVDILWSDPTDSDMEIGIQPNVIRDPNGTGNIVKFGPDRVKDFLAHNGLSMIIRAHECVMDGFERFAGGDLITVFSATDYCGRHKNAGAVLFFKKNLEIKPKLIYPVDNPYGSNWIETEESLKKRPPTPPRWRNTDNRKKSYE</sequence>
<evidence type="ECO:0000256" key="10">
    <source>
        <dbReference type="ARBA" id="ARBA00023242"/>
    </source>
</evidence>
<feature type="compositionally biased region" description="Basic and acidic residues" evidence="14">
    <location>
        <begin position="725"/>
        <end position="735"/>
    </location>
</feature>
<evidence type="ECO:0000256" key="11">
    <source>
        <dbReference type="ARBA" id="ARBA00047761"/>
    </source>
</evidence>
<comment type="subcellular location">
    <subcellularLocation>
        <location evidence="2">Nucleus</location>
    </subcellularLocation>
</comment>
<keyword evidence="9" id="KW-0464">Manganese</keyword>
<dbReference type="PRINTS" id="PR00114">
    <property type="entry name" value="STPHPHTASE"/>
</dbReference>
<comment type="caution">
    <text evidence="16">The sequence shown here is derived from an EMBL/GenBank/DDBJ whole genome shotgun (WGS) entry which is preliminary data.</text>
</comment>
<comment type="cofactor">
    <cofactor evidence="1">
        <name>Mn(2+)</name>
        <dbReference type="ChEBI" id="CHEBI:29035"/>
    </cofactor>
</comment>
<comment type="catalytic activity">
    <reaction evidence="11">
        <text>O-phospho-L-seryl-[protein] + H2O = L-seryl-[protein] + phosphate</text>
        <dbReference type="Rhea" id="RHEA:20629"/>
        <dbReference type="Rhea" id="RHEA-COMP:9863"/>
        <dbReference type="Rhea" id="RHEA-COMP:11604"/>
        <dbReference type="ChEBI" id="CHEBI:15377"/>
        <dbReference type="ChEBI" id="CHEBI:29999"/>
        <dbReference type="ChEBI" id="CHEBI:43474"/>
        <dbReference type="ChEBI" id="CHEBI:83421"/>
        <dbReference type="EC" id="3.1.3.16"/>
    </reaction>
</comment>
<gene>
    <name evidence="16" type="ORF">SteCoe_30361</name>
</gene>
<dbReference type="SUPFAM" id="SSF117281">
    <property type="entry name" value="Kelch motif"/>
    <property type="match status" value="1"/>
</dbReference>
<comment type="similarity">
    <text evidence="3">Belongs to the PPP phosphatase family. BSU subfamily.</text>
</comment>
<keyword evidence="6" id="KW-0677">Repeat</keyword>
<dbReference type="PROSITE" id="PS00125">
    <property type="entry name" value="SER_THR_PHOSPHATASE"/>
    <property type="match status" value="1"/>
</dbReference>
<evidence type="ECO:0000256" key="5">
    <source>
        <dbReference type="ARBA" id="ARBA00022723"/>
    </source>
</evidence>
<keyword evidence="4" id="KW-0880">Kelch repeat</keyword>
<dbReference type="InterPro" id="IPR006186">
    <property type="entry name" value="Ser/Thr-sp_prot-phosphatase"/>
</dbReference>
<evidence type="ECO:0000256" key="8">
    <source>
        <dbReference type="ARBA" id="ARBA00022912"/>
    </source>
</evidence>
<dbReference type="OrthoDB" id="309851at2759"/>
<dbReference type="GO" id="GO:0005634">
    <property type="term" value="C:nucleus"/>
    <property type="evidence" value="ECO:0007669"/>
    <property type="project" value="UniProtKB-SubCell"/>
</dbReference>
<feature type="region of interest" description="Disordered" evidence="14">
    <location>
        <begin position="711"/>
        <end position="735"/>
    </location>
</feature>
<dbReference type="Pfam" id="PF00149">
    <property type="entry name" value="Metallophos"/>
    <property type="match status" value="1"/>
</dbReference>
<dbReference type="SMART" id="SM00156">
    <property type="entry name" value="PP2Ac"/>
    <property type="match status" value="1"/>
</dbReference>
<proteinExistence type="inferred from homology"/>
<evidence type="ECO:0000256" key="1">
    <source>
        <dbReference type="ARBA" id="ARBA00001936"/>
    </source>
</evidence>
<protein>
    <recommendedName>
        <fullName evidence="13">Serine/threonine-protein phosphatase</fullName>
        <ecNumber evidence="13">3.1.3.16</ecNumber>
    </recommendedName>
</protein>
<evidence type="ECO:0000259" key="15">
    <source>
        <dbReference type="PROSITE" id="PS00125"/>
    </source>
</evidence>
<dbReference type="InterPro" id="IPR015915">
    <property type="entry name" value="Kelch-typ_b-propeller"/>
</dbReference>
<reference evidence="16 17" key="1">
    <citation type="submission" date="2016-11" db="EMBL/GenBank/DDBJ databases">
        <title>The macronuclear genome of Stentor coeruleus: a giant cell with tiny introns.</title>
        <authorList>
            <person name="Slabodnick M."/>
            <person name="Ruby J.G."/>
            <person name="Reiff S.B."/>
            <person name="Swart E.C."/>
            <person name="Gosai S."/>
            <person name="Prabakaran S."/>
            <person name="Witkowska E."/>
            <person name="Larue G.E."/>
            <person name="Fisher S."/>
            <person name="Freeman R.M."/>
            <person name="Gunawardena J."/>
            <person name="Chu W."/>
            <person name="Stover N.A."/>
            <person name="Gregory B.D."/>
            <person name="Nowacki M."/>
            <person name="Derisi J."/>
            <person name="Roy S.W."/>
            <person name="Marshall W.F."/>
            <person name="Sood P."/>
        </authorList>
    </citation>
    <scope>NUCLEOTIDE SEQUENCE [LARGE SCALE GENOMIC DNA]</scope>
    <source>
        <strain evidence="16">WM001</strain>
    </source>
</reference>
<dbReference type="PANTHER" id="PTHR46422">
    <property type="entry name" value="SERINE/THREONINE-PROTEIN PHOSPHATASE BSL3"/>
    <property type="match status" value="1"/>
</dbReference>
<dbReference type="InterPro" id="IPR012391">
    <property type="entry name" value="Ser/Thr_prot_Pase_BSU1"/>
</dbReference>
<evidence type="ECO:0000256" key="3">
    <source>
        <dbReference type="ARBA" id="ARBA00005671"/>
    </source>
</evidence>
<evidence type="ECO:0000313" key="17">
    <source>
        <dbReference type="Proteomes" id="UP000187209"/>
    </source>
</evidence>
<dbReference type="InterPro" id="IPR004843">
    <property type="entry name" value="Calcineurin-like_PHP"/>
</dbReference>
<evidence type="ECO:0000256" key="2">
    <source>
        <dbReference type="ARBA" id="ARBA00004123"/>
    </source>
</evidence>
<accession>A0A1R2B3V6</accession>
<dbReference type="SUPFAM" id="SSF56300">
    <property type="entry name" value="Metallo-dependent phosphatases"/>
    <property type="match status" value="1"/>
</dbReference>
<name>A0A1R2B3V6_9CILI</name>
<evidence type="ECO:0000256" key="7">
    <source>
        <dbReference type="ARBA" id="ARBA00022801"/>
    </source>
</evidence>
<evidence type="ECO:0000313" key="16">
    <source>
        <dbReference type="EMBL" id="OMJ71427.1"/>
    </source>
</evidence>
<evidence type="ECO:0000256" key="6">
    <source>
        <dbReference type="ARBA" id="ARBA00022737"/>
    </source>
</evidence>
<evidence type="ECO:0000256" key="4">
    <source>
        <dbReference type="ARBA" id="ARBA00022441"/>
    </source>
</evidence>
<keyword evidence="7 13" id="KW-0378">Hydrolase</keyword>